<dbReference type="PROSITE" id="PS50235">
    <property type="entry name" value="USP_3"/>
    <property type="match status" value="1"/>
</dbReference>
<feature type="compositionally biased region" description="Basic and acidic residues" evidence="4">
    <location>
        <begin position="619"/>
        <end position="642"/>
    </location>
</feature>
<feature type="compositionally biased region" description="Polar residues" evidence="4">
    <location>
        <begin position="856"/>
        <end position="869"/>
    </location>
</feature>
<feature type="compositionally biased region" description="Polar residues" evidence="4">
    <location>
        <begin position="952"/>
        <end position="970"/>
    </location>
</feature>
<keyword evidence="2" id="KW-0833">Ubl conjugation pathway</keyword>
<evidence type="ECO:0000256" key="2">
    <source>
        <dbReference type="ARBA" id="ARBA00022786"/>
    </source>
</evidence>
<feature type="compositionally biased region" description="Polar residues" evidence="4">
    <location>
        <begin position="882"/>
        <end position="891"/>
    </location>
</feature>
<feature type="region of interest" description="Disordered" evidence="4">
    <location>
        <begin position="1024"/>
        <end position="1079"/>
    </location>
</feature>
<dbReference type="GeneTree" id="ENSGT00940000156337"/>
<dbReference type="CDD" id="cd02257">
    <property type="entry name" value="Peptidase_C19"/>
    <property type="match status" value="1"/>
</dbReference>
<feature type="compositionally biased region" description="Basic and acidic residues" evidence="4">
    <location>
        <begin position="477"/>
        <end position="498"/>
    </location>
</feature>
<dbReference type="Gene3D" id="3.90.70.10">
    <property type="entry name" value="Cysteine proteinases"/>
    <property type="match status" value="1"/>
</dbReference>
<feature type="compositionally biased region" description="Polar residues" evidence="4">
    <location>
        <begin position="763"/>
        <end position="792"/>
    </location>
</feature>
<dbReference type="Ensembl" id="ENSPRET00000007268.1">
    <property type="protein sequence ID" value="ENSPREP00000007179.1"/>
    <property type="gene ID" value="ENSPREG00000004952.1"/>
</dbReference>
<name>A0A3P9NC91_POERE</name>
<feature type="compositionally biased region" description="Polar residues" evidence="4">
    <location>
        <begin position="525"/>
        <end position="536"/>
    </location>
</feature>
<dbReference type="Bgee" id="ENSPREG00000004952">
    <property type="expression patterns" value="Expressed in head"/>
</dbReference>
<dbReference type="GO" id="GO:0005911">
    <property type="term" value="C:cell-cell junction"/>
    <property type="evidence" value="ECO:0007669"/>
    <property type="project" value="TreeGrafter"/>
</dbReference>
<dbReference type="PANTHER" id="PTHR22975">
    <property type="entry name" value="UBIQUITIN SPECIFIC PROTEINASE"/>
    <property type="match status" value="1"/>
</dbReference>
<comment type="similarity">
    <text evidence="1">Belongs to the peptidase C19 family.</text>
</comment>
<dbReference type="PANTHER" id="PTHR22975:SF38">
    <property type="entry name" value="INACTIVE UBIQUITIN CARBOXYL-TERMINAL HYDROLASE 53 ISOFORM X1"/>
    <property type="match status" value="1"/>
</dbReference>
<dbReference type="GO" id="GO:0004843">
    <property type="term" value="F:cysteine-type deubiquitinase activity"/>
    <property type="evidence" value="ECO:0007669"/>
    <property type="project" value="InterPro"/>
</dbReference>
<feature type="compositionally biased region" description="Basic and acidic residues" evidence="4">
    <location>
        <begin position="512"/>
        <end position="524"/>
    </location>
</feature>
<reference evidence="6" key="2">
    <citation type="submission" date="2025-08" db="UniProtKB">
        <authorList>
            <consortium name="Ensembl"/>
        </authorList>
    </citation>
    <scope>IDENTIFICATION</scope>
    <source>
        <strain evidence="6">Guanapo</strain>
    </source>
</reference>
<dbReference type="SUPFAM" id="SSF54001">
    <property type="entry name" value="Cysteine proteinases"/>
    <property type="match status" value="1"/>
</dbReference>
<reference evidence="7" key="1">
    <citation type="submission" date="2013-11" db="EMBL/GenBank/DDBJ databases">
        <title>The genomic landscape of the Guanapo guppy.</title>
        <authorList>
            <person name="Kuenstner A."/>
            <person name="Dreyer C."/>
        </authorList>
    </citation>
    <scope>NUCLEOTIDE SEQUENCE</scope>
    <source>
        <strain evidence="7">Guanapo</strain>
    </source>
</reference>
<dbReference type="GO" id="GO:0010996">
    <property type="term" value="P:response to auditory stimulus"/>
    <property type="evidence" value="ECO:0007669"/>
    <property type="project" value="TreeGrafter"/>
</dbReference>
<evidence type="ECO:0000256" key="1">
    <source>
        <dbReference type="ARBA" id="ARBA00009085"/>
    </source>
</evidence>
<dbReference type="InterPro" id="IPR028889">
    <property type="entry name" value="USP"/>
</dbReference>
<keyword evidence="3" id="KW-0378">Hydrolase</keyword>
<dbReference type="FunFam" id="3.90.70.10:FF:000041">
    <property type="entry name" value="Inactive ubiquitin carboxyl-terminal hydrolase 53"/>
    <property type="match status" value="1"/>
</dbReference>
<dbReference type="InterPro" id="IPR001394">
    <property type="entry name" value="Peptidase_C19_UCH"/>
</dbReference>
<dbReference type="GO" id="GO:0016579">
    <property type="term" value="P:protein deubiquitination"/>
    <property type="evidence" value="ECO:0007669"/>
    <property type="project" value="InterPro"/>
</dbReference>
<feature type="compositionally biased region" description="Basic and acidic residues" evidence="4">
    <location>
        <begin position="1042"/>
        <end position="1054"/>
    </location>
</feature>
<feature type="compositionally biased region" description="Low complexity" evidence="4">
    <location>
        <begin position="924"/>
        <end position="938"/>
    </location>
</feature>
<evidence type="ECO:0000313" key="7">
    <source>
        <dbReference type="Proteomes" id="UP000242638"/>
    </source>
</evidence>
<organism evidence="6 7">
    <name type="scientific">Poecilia reticulata</name>
    <name type="common">Guppy</name>
    <name type="synonym">Acanthophacelus reticulatus</name>
    <dbReference type="NCBI Taxonomy" id="8081"/>
    <lineage>
        <taxon>Eukaryota</taxon>
        <taxon>Metazoa</taxon>
        <taxon>Chordata</taxon>
        <taxon>Craniata</taxon>
        <taxon>Vertebrata</taxon>
        <taxon>Euteleostomi</taxon>
        <taxon>Actinopterygii</taxon>
        <taxon>Neopterygii</taxon>
        <taxon>Teleostei</taxon>
        <taxon>Neoteleostei</taxon>
        <taxon>Acanthomorphata</taxon>
        <taxon>Ovalentaria</taxon>
        <taxon>Atherinomorphae</taxon>
        <taxon>Cyprinodontiformes</taxon>
        <taxon>Poeciliidae</taxon>
        <taxon>Poeciliinae</taxon>
        <taxon>Poecilia</taxon>
    </lineage>
</organism>
<evidence type="ECO:0000256" key="4">
    <source>
        <dbReference type="SAM" id="MobiDB-lite"/>
    </source>
</evidence>
<dbReference type="AlphaFoldDB" id="A0A3P9NC91"/>
<keyword evidence="7" id="KW-1185">Reference proteome</keyword>
<feature type="compositionally biased region" description="Low complexity" evidence="4">
    <location>
        <begin position="537"/>
        <end position="546"/>
    </location>
</feature>
<feature type="compositionally biased region" description="Polar residues" evidence="4">
    <location>
        <begin position="745"/>
        <end position="755"/>
    </location>
</feature>
<accession>A0A3P9NC91</accession>
<proteinExistence type="inferred from homology"/>
<sequence length="1079" mass="120577">MNRINRLRPLSCHESILCSCHSNESPCFTECVHNQRVSSFQDENAVGYSTKCFFVPHYKGCKQSFSSAAGSNSMAWVKKFKKTGGGLKKSYQPGSMVSLALTKGLLNEPGQNSCFLNSAVQVLWQLDIFRRSLRQLSGHFCLGDACIFCALKSIFNQFQQSRERVLPSDSLRNALAETFKNEQRFQLGLMDDAAECFENILERIHLHIVSDTPTDACSSKSCITHQKFAMMLYEQFVCRCCGASSDPHPFTEFVHYVSTTALCQQVDRTLGKNERLRSDMFGELLQAANSTGDLRSCPSDCGQSIKIRRVLMNCPEIVTIGFVWDTEQSDLTDDVIRSLGPRLNLCGLFNRVTDESAKRSELHLVGMICFSSKHYSAFAYHTKSSKWMFFDDATVKEIGSKWKDVASKCIRGHFQPLLLFYTNPEGSPVSNEDAPRQTTMCPHYKAQVNGDLTMKHPFGSPNKFQDPFMENLQRPVETSKKDRGHRRIEPSPHKDMTHTRSSSPPENGPRPPVEKIKNSLRSEKSSNQSRGSQEPHGQSGSAQSGGHVRKVNVSPGRNEQEGSHKHWEKGGSGSQNRSKSTWRPIREVLNVDTVLNELEQRRQQQQQQQDSPRCSKPSSQERARTEPSREREHAKTREERKQKCLMTIYEDEQRHETESHSSVESESRAGQQRGSRLKAVPKTLLRSDTWTIQRTESGYESSDRLSSGSTNPDSPGVDGFGLRPDQRLTPEILLQSQLHQREANAKSSMTSSLSHNGKHPTKPQGNHDQVLLSQLKCSPSSRQRSKHTSNTSRKAKGSEKSSTGSESRQSEHQEPTAYRGLSGENTTPRHITKTSSSEWNSSDDLVLSESEDRESTYLSSNSEAVTSDSPCPHIDLPYHPPSSATAETQLAATGLPHLQPNPQASSLHGEASHAAFRPRMLQEPFPSSPRLSPSSYVSPKRRPDISGLRTFSDASSKSGSDPERSTQSSCESEERLTGSRADEAAQAPEVSLTTYFNVDNCMTETYRLKYHNQRPLVLSATVPRTAAESERRDNSHTLPGDAHSHDVPKARPETSHNSNKPTAKWKPVTAKGLDERGFL</sequence>
<feature type="compositionally biased region" description="Polar residues" evidence="4">
    <location>
        <begin position="686"/>
        <end position="713"/>
    </location>
</feature>
<dbReference type="InterPro" id="IPR038765">
    <property type="entry name" value="Papain-like_cys_pep_sf"/>
</dbReference>
<dbReference type="Proteomes" id="UP000242638">
    <property type="component" value="Unassembled WGS sequence"/>
</dbReference>
<feature type="compositionally biased region" description="Basic and acidic residues" evidence="4">
    <location>
        <begin position="972"/>
        <end position="983"/>
    </location>
</feature>
<feature type="compositionally biased region" description="Basic and acidic residues" evidence="4">
    <location>
        <begin position="651"/>
        <end position="667"/>
    </location>
</feature>
<feature type="domain" description="USP" evidence="5">
    <location>
        <begin position="103"/>
        <end position="424"/>
    </location>
</feature>
<dbReference type="InterPro" id="IPR052398">
    <property type="entry name" value="Ubiquitin_hydrolase_53/54"/>
</dbReference>
<dbReference type="OMA" id="PHNGKHQ"/>
<feature type="compositionally biased region" description="Basic and acidic residues" evidence="4">
    <location>
        <begin position="558"/>
        <end position="569"/>
    </location>
</feature>
<evidence type="ECO:0000313" key="6">
    <source>
        <dbReference type="Ensembl" id="ENSPREP00000007179.1"/>
    </source>
</evidence>
<reference evidence="6" key="3">
    <citation type="submission" date="2025-09" db="UniProtKB">
        <authorList>
            <consortium name="Ensembl"/>
        </authorList>
    </citation>
    <scope>IDENTIFICATION</scope>
    <source>
        <strain evidence="6">Guanapo</strain>
    </source>
</reference>
<feature type="compositionally biased region" description="Polar residues" evidence="4">
    <location>
        <begin position="823"/>
        <end position="840"/>
    </location>
</feature>
<dbReference type="Pfam" id="PF00443">
    <property type="entry name" value="UCH"/>
    <property type="match status" value="1"/>
</dbReference>
<protein>
    <submittedName>
        <fullName evidence="6">Ubiquitin specific peptidase 53</fullName>
    </submittedName>
</protein>
<evidence type="ECO:0000259" key="5">
    <source>
        <dbReference type="PROSITE" id="PS50235"/>
    </source>
</evidence>
<dbReference type="GO" id="GO:0007605">
    <property type="term" value="P:sensory perception of sound"/>
    <property type="evidence" value="ECO:0007669"/>
    <property type="project" value="TreeGrafter"/>
</dbReference>
<feature type="region of interest" description="Disordered" evidence="4">
    <location>
        <begin position="474"/>
        <end position="985"/>
    </location>
</feature>
<evidence type="ECO:0000256" key="3">
    <source>
        <dbReference type="ARBA" id="ARBA00022801"/>
    </source>
</evidence>